<evidence type="ECO:0000256" key="2">
    <source>
        <dbReference type="ARBA" id="ARBA00022679"/>
    </source>
</evidence>
<dbReference type="Pfam" id="PF00294">
    <property type="entry name" value="PfkB"/>
    <property type="match status" value="1"/>
</dbReference>
<dbReference type="InterPro" id="IPR029056">
    <property type="entry name" value="Ribokinase-like"/>
</dbReference>
<evidence type="ECO:0000259" key="4">
    <source>
        <dbReference type="Pfam" id="PF00294"/>
    </source>
</evidence>
<gene>
    <name evidence="5" type="primary">kdgK_2</name>
    <name evidence="5" type="ORF">BHE75_00602</name>
</gene>
<dbReference type="OrthoDB" id="9776822at2"/>
<dbReference type="RefSeq" id="WP_070935422.1">
    <property type="nucleotide sequence ID" value="NZ_MIPT01000001.1"/>
</dbReference>
<evidence type="ECO:0000313" key="6">
    <source>
        <dbReference type="Proteomes" id="UP000179467"/>
    </source>
</evidence>
<keyword evidence="3 5" id="KW-0418">Kinase</keyword>
<dbReference type="InterPro" id="IPR011611">
    <property type="entry name" value="PfkB_dom"/>
</dbReference>
<dbReference type="Proteomes" id="UP000179467">
    <property type="component" value="Unassembled WGS sequence"/>
</dbReference>
<keyword evidence="2 5" id="KW-0808">Transferase</keyword>
<sequence length="339" mass="35883">MASIDPSGPVLCFGEMLLRLSATGRGLLLQEERLDARFGGAEANVAVALAKLGRPAAMATILPDNAIGDAAIDALRRHGVIIDGIARRDGRMGLYFLTPGAGVRASAIFYDRADSVFARARPGDFDWPALLAGAGRLHLSGITPALGPDSAELALEAVRAARAAGVPISFDGNYRARLWEAWDSDPRAILTELIRHADLLFGNHRDIALLLGRAFHGDGPERRREAALAAFAAFPNLRRIASTARHIEDADRHRLTARIDTPDAAFETAEIEVAGIIDRIGTGDAFAAGVLHSLADGEAAAAETGLALAALKHSIPGDFSLSGPRELAAFREGGRDVKR</sequence>
<dbReference type="PANTHER" id="PTHR43320:SF2">
    <property type="entry name" value="2-DEHYDRO-3-DEOXYGLUCONOKINASE_2-DEHYDRO-3-DEOXYGALACTONOKINASE"/>
    <property type="match status" value="1"/>
</dbReference>
<comment type="similarity">
    <text evidence="1">Belongs to the carbohydrate kinase PfkB family.</text>
</comment>
<accession>A0A1S1H937</accession>
<dbReference type="Gene3D" id="3.40.1190.20">
    <property type="match status" value="1"/>
</dbReference>
<dbReference type="EMBL" id="MIPT01000001">
    <property type="protein sequence ID" value="OHT18628.1"/>
    <property type="molecule type" value="Genomic_DNA"/>
</dbReference>
<dbReference type="InterPro" id="IPR052700">
    <property type="entry name" value="Carb_kinase_PfkB-like"/>
</dbReference>
<keyword evidence="6" id="KW-1185">Reference proteome</keyword>
<reference evidence="5 6" key="1">
    <citation type="submission" date="2016-09" db="EMBL/GenBank/DDBJ databases">
        <title>Metabolic pathway, cell adaptation mechanisms and a novel monoxygenase revealed through proteogenomic-transcription analysis of a Sphingomonas haloaromaticamans strain degrading the fungicide ortho-phenylphenol.</title>
        <authorList>
            <person name="Perruchon C."/>
            <person name="Papadopoulou E.S."/>
            <person name="Rousidou C."/>
            <person name="Vasileiadis S."/>
            <person name="Tanou G."/>
            <person name="Amoutzias G."/>
            <person name="Molassiotis A."/>
            <person name="Karpouzas D.G."/>
        </authorList>
    </citation>
    <scope>NUCLEOTIDE SEQUENCE [LARGE SCALE GENOMIC DNA]</scope>
    <source>
        <strain evidence="5 6">P3</strain>
    </source>
</reference>
<dbReference type="CDD" id="cd01166">
    <property type="entry name" value="KdgK"/>
    <property type="match status" value="1"/>
</dbReference>
<evidence type="ECO:0000256" key="3">
    <source>
        <dbReference type="ARBA" id="ARBA00022777"/>
    </source>
</evidence>
<dbReference type="PANTHER" id="PTHR43320">
    <property type="entry name" value="SUGAR KINASE"/>
    <property type="match status" value="1"/>
</dbReference>
<feature type="domain" description="Carbohydrate kinase PfkB" evidence="4">
    <location>
        <begin position="10"/>
        <end position="222"/>
    </location>
</feature>
<dbReference type="GO" id="GO:0008673">
    <property type="term" value="F:2-dehydro-3-deoxygluconokinase activity"/>
    <property type="evidence" value="ECO:0007669"/>
    <property type="project" value="UniProtKB-EC"/>
</dbReference>
<dbReference type="EC" id="2.7.1.45" evidence="5"/>
<evidence type="ECO:0000256" key="1">
    <source>
        <dbReference type="ARBA" id="ARBA00010688"/>
    </source>
</evidence>
<proteinExistence type="inferred from homology"/>
<organism evidence="5 6">
    <name type="scientific">Edaphosphingomonas haloaromaticamans</name>
    <dbReference type="NCBI Taxonomy" id="653954"/>
    <lineage>
        <taxon>Bacteria</taxon>
        <taxon>Pseudomonadati</taxon>
        <taxon>Pseudomonadota</taxon>
        <taxon>Alphaproteobacteria</taxon>
        <taxon>Sphingomonadales</taxon>
        <taxon>Rhizorhabdaceae</taxon>
        <taxon>Edaphosphingomonas</taxon>
    </lineage>
</organism>
<comment type="caution">
    <text evidence="5">The sequence shown here is derived from an EMBL/GenBank/DDBJ whole genome shotgun (WGS) entry which is preliminary data.</text>
</comment>
<protein>
    <submittedName>
        <fullName evidence="5">2-dehydro-3-deoxygluconokinase</fullName>
        <ecNumber evidence="5">2.7.1.45</ecNumber>
    </submittedName>
</protein>
<evidence type="ECO:0000313" key="5">
    <source>
        <dbReference type="EMBL" id="OHT18628.1"/>
    </source>
</evidence>
<dbReference type="AlphaFoldDB" id="A0A1S1H937"/>
<name>A0A1S1H937_9SPHN</name>
<dbReference type="SUPFAM" id="SSF53613">
    <property type="entry name" value="Ribokinase-like"/>
    <property type="match status" value="1"/>
</dbReference>